<keyword evidence="7" id="KW-1185">Reference proteome</keyword>
<dbReference type="PANTHER" id="PTHR13430">
    <property type="match status" value="1"/>
</dbReference>
<feature type="compositionally biased region" description="Polar residues" evidence="4">
    <location>
        <begin position="382"/>
        <end position="396"/>
    </location>
</feature>
<feature type="region of interest" description="Disordered" evidence="4">
    <location>
        <begin position="231"/>
        <end position="253"/>
    </location>
</feature>
<proteinExistence type="inferred from homology"/>
<accession>A0ABR2WSD2</accession>
<sequence>MRKTMNRTLPVTDSPPPSSDYAPSVASTAASYSARHQRCEQIVQNFYTKVTQTLLQARISNNTPIITTPKKVNKWFNLELEDHKTYKTELKYWRTACLSTPSPSPMILEVYLDASELNHRQILVLNDELMQKVKVDVGNGSLSSHLKYIEKISKKQTILLESWQLFLIEPVNSNIVDLPIVYKKSIVFFRSLFTYVRQLPAYRLFRRLRKMKLKGLKLGYRLTTAPTSPENEIGIDTPISDTDSHGSTSSHAFDPIDTPLGSFVLNVKYRLNCNFCVEDPEAVLSSKFTTTDKEYFLTSSPTEMDSQLQEHSYGSKNHGSLESRGYRISRTDSLRSSHGSTRIKSTTVNTSDDCTPKTALSSTPRTGSSFSPTDYDVRRFSQPPNQRASPSISSIGSRHYSRAHSLSSTGGRHSMDIYENGVEFDRRVDVPGANQIPPSSSRRPVLNQASSIYSRSPSSRPSLSLISPFKSPSLISSPASVHETSASPSLINLRKKNSSTSLNQHYVHSSFSRTTATPPPLLTRASTSTTKLASSFGNRFISESSRDDSRSSQGIPRRRRTTSLLSNDGIYDANGRSSRPQSRASVLTNQLDEDDVGEFVKLIDDRAPLKMFDVSNSSEKRIEIGEFENSPQYSLARFHQMKRDNSFLSESILASSTIFSSNSEAVLSQSQHSLSDEAPETYNNSLKGLVETTSEEALKYQCNPSNIKSCSLSMPNSYVSEYSKSFEKKRASTLKQSKSMDILRSHFDTESSSEIEEFEEGKAAYRLDVDKPRLFNNTDPLCW</sequence>
<dbReference type="InterPro" id="IPR018731">
    <property type="entry name" value="Atg13_N"/>
</dbReference>
<dbReference type="InterPro" id="IPR036570">
    <property type="entry name" value="HORMA_dom_sf"/>
</dbReference>
<feature type="domain" description="Autophagy-related protein 13 N-terminal" evidence="5">
    <location>
        <begin position="43"/>
        <end position="275"/>
    </location>
</feature>
<evidence type="ECO:0000259" key="5">
    <source>
        <dbReference type="Pfam" id="PF10033"/>
    </source>
</evidence>
<feature type="region of interest" description="Disordered" evidence="4">
    <location>
        <begin position="429"/>
        <end position="464"/>
    </location>
</feature>
<evidence type="ECO:0000256" key="1">
    <source>
        <dbReference type="ARBA" id="ARBA00005246"/>
    </source>
</evidence>
<dbReference type="Proteomes" id="UP001479436">
    <property type="component" value="Unassembled WGS sequence"/>
</dbReference>
<feature type="compositionally biased region" description="Polar residues" evidence="4">
    <location>
        <begin position="336"/>
        <end position="372"/>
    </location>
</feature>
<feature type="compositionally biased region" description="Polar residues" evidence="4">
    <location>
        <begin position="302"/>
        <end position="318"/>
    </location>
</feature>
<comment type="similarity">
    <text evidence="1 3">Belongs to the ATG13 family. Fungi subfamily.</text>
</comment>
<feature type="compositionally biased region" description="Low complexity" evidence="4">
    <location>
        <begin position="450"/>
        <end position="464"/>
    </location>
</feature>
<feature type="region of interest" description="Disordered" evidence="4">
    <location>
        <begin position="302"/>
        <end position="414"/>
    </location>
</feature>
<dbReference type="PANTHER" id="PTHR13430:SF4">
    <property type="entry name" value="AUTOPHAGY-RELATED PROTEIN 13"/>
    <property type="match status" value="1"/>
</dbReference>
<evidence type="ECO:0000313" key="7">
    <source>
        <dbReference type="Proteomes" id="UP001479436"/>
    </source>
</evidence>
<protein>
    <recommendedName>
        <fullName evidence="3">Autophagy-related protein 13</fullName>
    </recommendedName>
</protein>
<feature type="region of interest" description="Disordered" evidence="4">
    <location>
        <begin position="1"/>
        <end position="24"/>
    </location>
</feature>
<evidence type="ECO:0000313" key="6">
    <source>
        <dbReference type="EMBL" id="KAK9764422.1"/>
    </source>
</evidence>
<dbReference type="Pfam" id="PF10033">
    <property type="entry name" value="ATG13"/>
    <property type="match status" value="1"/>
</dbReference>
<evidence type="ECO:0000256" key="2">
    <source>
        <dbReference type="ARBA" id="ARBA00023006"/>
    </source>
</evidence>
<reference evidence="6 7" key="1">
    <citation type="submission" date="2023-04" db="EMBL/GenBank/DDBJ databases">
        <title>Genome of Basidiobolus ranarum AG-B5.</title>
        <authorList>
            <person name="Stajich J.E."/>
            <person name="Carter-House D."/>
            <person name="Gryganskyi A."/>
        </authorList>
    </citation>
    <scope>NUCLEOTIDE SEQUENCE [LARGE SCALE GENOMIC DNA]</scope>
    <source>
        <strain evidence="6 7">AG-B5</strain>
    </source>
</reference>
<dbReference type="InterPro" id="IPR040182">
    <property type="entry name" value="ATG13"/>
</dbReference>
<evidence type="ECO:0000256" key="3">
    <source>
        <dbReference type="RuleBase" id="RU361214"/>
    </source>
</evidence>
<dbReference type="Gene3D" id="6.10.140.1900">
    <property type="match status" value="1"/>
</dbReference>
<feature type="compositionally biased region" description="Polar residues" evidence="4">
    <location>
        <begin position="1"/>
        <end position="11"/>
    </location>
</feature>
<name>A0ABR2WSD2_9FUNG</name>
<dbReference type="Gene3D" id="3.30.900.10">
    <property type="entry name" value="HORMA domain"/>
    <property type="match status" value="1"/>
</dbReference>
<gene>
    <name evidence="6" type="primary">ATG13_1</name>
    <name evidence="6" type="ORF">K7432_008084</name>
</gene>
<organism evidence="6 7">
    <name type="scientific">Basidiobolus ranarum</name>
    <dbReference type="NCBI Taxonomy" id="34480"/>
    <lineage>
        <taxon>Eukaryota</taxon>
        <taxon>Fungi</taxon>
        <taxon>Fungi incertae sedis</taxon>
        <taxon>Zoopagomycota</taxon>
        <taxon>Entomophthoromycotina</taxon>
        <taxon>Basidiobolomycetes</taxon>
        <taxon>Basidiobolales</taxon>
        <taxon>Basidiobolaceae</taxon>
        <taxon>Basidiobolus</taxon>
    </lineage>
</organism>
<dbReference type="EMBL" id="JASJQH010000431">
    <property type="protein sequence ID" value="KAK9764422.1"/>
    <property type="molecule type" value="Genomic_DNA"/>
</dbReference>
<feature type="compositionally biased region" description="Basic and acidic residues" evidence="4">
    <location>
        <begin position="319"/>
        <end position="335"/>
    </location>
</feature>
<feature type="region of interest" description="Disordered" evidence="4">
    <location>
        <begin position="542"/>
        <end position="583"/>
    </location>
</feature>
<keyword evidence="2 3" id="KW-0072">Autophagy</keyword>
<comment type="caution">
    <text evidence="6">The sequence shown here is derived from an EMBL/GenBank/DDBJ whole genome shotgun (WGS) entry which is preliminary data.</text>
</comment>
<evidence type="ECO:0000256" key="4">
    <source>
        <dbReference type="SAM" id="MobiDB-lite"/>
    </source>
</evidence>
<feature type="region of interest" description="Disordered" evidence="4">
    <location>
        <begin position="509"/>
        <end position="529"/>
    </location>
</feature>
<feature type="compositionally biased region" description="Low complexity" evidence="4">
    <location>
        <begin position="512"/>
        <end position="529"/>
    </location>
</feature>